<accession>A0AC59EX21</accession>
<dbReference type="Proteomes" id="UP000204225">
    <property type="component" value="Segment"/>
</dbReference>
<protein>
    <submittedName>
        <fullName evidence="1">Uncharacterized protein</fullName>
    </submittedName>
</protein>
<sequence length="289" mass="33693">MGDDKVSKQIYATFDEMEGNLVKGIQDTITDEVLPPDFKDRMQIMMEYAIPPKEFQEYVEESDKYKWRRLHQPNTAKVIEGMENQGDEPIETIAAIEAAMIARHGTFKSTPDFAQQCAENADATTAVVIELEKSDLNKLTKYYSTYLTLYKSMYNYQLSLGSLIDGKLKELNKFSNKIDTYKQNLYIDSRKDTYENSNYDFYKSVNYYFLIFYACLLAAYFIFTPFFQEEKYKNLKLVAMIVVYIMIPFILPSLLALIHMGYESIIEYNNLKGDIISYPHIIEDDVKYA</sequence>
<organism evidence="1 2">
    <name type="scientific">Phaeocystis globosa virus PgV-16T</name>
    <dbReference type="NCBI Taxonomy" id="3071227"/>
    <lineage>
        <taxon>Viruses</taxon>
        <taxon>Varidnaviria</taxon>
        <taxon>Bamfordvirae</taxon>
        <taxon>Nucleocytoviricota</taxon>
        <taxon>Megaviricetes</taxon>
        <taxon>Imitervirales</taxon>
        <taxon>Mesomimiviridae</taxon>
        <taxon>Tethysvirus</taxon>
        <taxon>Tethysvirus hollandense</taxon>
    </lineage>
</organism>
<evidence type="ECO:0000313" key="1">
    <source>
        <dbReference type="EMBL" id="AGM15512.1"/>
    </source>
</evidence>
<evidence type="ECO:0000313" key="2">
    <source>
        <dbReference type="Proteomes" id="UP000204225"/>
    </source>
</evidence>
<gene>
    <name evidence="1" type="ORF">PGCG_00201</name>
</gene>
<dbReference type="EMBL" id="KC662249">
    <property type="protein sequence ID" value="AGM15512.1"/>
    <property type="molecule type" value="Genomic_DNA"/>
</dbReference>
<keyword evidence="2" id="KW-1185">Reference proteome</keyword>
<reference evidence="1 2" key="1">
    <citation type="journal article" date="2013" name="Proc. Natl. Acad. Sci. U.S.A.">
        <title>Genome of Phaeocystis globosa virus PgV-16T highlights the common ancestry of the largest known DNA viruses infecting eukaryotes.</title>
        <authorList>
            <person name="Santini S."/>
            <person name="Jeudy S."/>
            <person name="Bartoli J."/>
            <person name="Poirot O."/>
            <person name="Lescot M."/>
            <person name="Abergel C."/>
            <person name="Barbe V."/>
            <person name="Wommack K.E."/>
            <person name="Noordeloos A.A."/>
            <person name="Brussaard C.P."/>
            <person name="Claverie J.M."/>
        </authorList>
    </citation>
    <scope>NUCLEOTIDE SEQUENCE [LARGE SCALE GENOMIC DNA]</scope>
    <source>
        <strain evidence="1 2">16T</strain>
    </source>
</reference>
<proteinExistence type="predicted"/>
<name>A0AC59EX21_9VIRU</name>